<dbReference type="PANTHER" id="PTHR43736">
    <property type="entry name" value="ADP-RIBOSE PYROPHOSPHATASE"/>
    <property type="match status" value="1"/>
</dbReference>
<dbReference type="Gene3D" id="3.90.79.10">
    <property type="entry name" value="Nucleoside Triphosphate Pyrophosphohydrolase"/>
    <property type="match status" value="1"/>
</dbReference>
<dbReference type="InterPro" id="IPR015797">
    <property type="entry name" value="NUDIX_hydrolase-like_dom_sf"/>
</dbReference>
<reference evidence="2 3" key="1">
    <citation type="submission" date="2020-05" db="EMBL/GenBank/DDBJ databases">
        <title>Identification and distribution of gene clusters putatively required for synthesis of sphingolipid metabolism inhibitors in phylogenetically diverse species of the filamentous fungus Fusarium.</title>
        <authorList>
            <person name="Kim H.-S."/>
            <person name="Busman M."/>
            <person name="Brown D.W."/>
            <person name="Divon H."/>
            <person name="Uhlig S."/>
            <person name="Proctor R.H."/>
        </authorList>
    </citation>
    <scope>NUCLEOTIDE SEQUENCE [LARGE SCALE GENOMIC DNA]</scope>
    <source>
        <strain evidence="2 3">NRRL 53147</strain>
    </source>
</reference>
<evidence type="ECO:0000313" key="3">
    <source>
        <dbReference type="Proteomes" id="UP000522262"/>
    </source>
</evidence>
<dbReference type="SUPFAM" id="SSF55811">
    <property type="entry name" value="Nudix"/>
    <property type="match status" value="1"/>
</dbReference>
<comment type="caution">
    <text evidence="2">The sequence shown here is derived from an EMBL/GenBank/DDBJ whole genome shotgun (WGS) entry which is preliminary data.</text>
</comment>
<evidence type="ECO:0000313" key="2">
    <source>
        <dbReference type="EMBL" id="KAF5530384.1"/>
    </source>
</evidence>
<dbReference type="AlphaFoldDB" id="A0A8H5I6B1"/>
<dbReference type="EMBL" id="JAAOAM010000484">
    <property type="protein sequence ID" value="KAF5530384.1"/>
    <property type="molecule type" value="Genomic_DNA"/>
</dbReference>
<organism evidence="2 3">
    <name type="scientific">Fusarium mexicanum</name>
    <dbReference type="NCBI Taxonomy" id="751941"/>
    <lineage>
        <taxon>Eukaryota</taxon>
        <taxon>Fungi</taxon>
        <taxon>Dikarya</taxon>
        <taxon>Ascomycota</taxon>
        <taxon>Pezizomycotina</taxon>
        <taxon>Sordariomycetes</taxon>
        <taxon>Hypocreomycetidae</taxon>
        <taxon>Hypocreales</taxon>
        <taxon>Nectriaceae</taxon>
        <taxon>Fusarium</taxon>
        <taxon>Fusarium fujikuroi species complex</taxon>
    </lineage>
</organism>
<protein>
    <recommendedName>
        <fullName evidence="1">Nudix hydrolase domain-containing protein</fullName>
    </recommendedName>
</protein>
<keyword evidence="3" id="KW-1185">Reference proteome</keyword>
<evidence type="ECO:0000259" key="1">
    <source>
        <dbReference type="PROSITE" id="PS51462"/>
    </source>
</evidence>
<dbReference type="InterPro" id="IPR000086">
    <property type="entry name" value="NUDIX_hydrolase_dom"/>
</dbReference>
<name>A0A8H5I6B1_9HYPO</name>
<feature type="domain" description="Nudix hydrolase" evidence="1">
    <location>
        <begin position="24"/>
        <end position="172"/>
    </location>
</feature>
<dbReference type="Pfam" id="PF00293">
    <property type="entry name" value="NUDIX"/>
    <property type="match status" value="1"/>
</dbReference>
<dbReference type="Proteomes" id="UP000522262">
    <property type="component" value="Unassembled WGS sequence"/>
</dbReference>
<gene>
    <name evidence="2" type="ORF">FMEXI_13580</name>
</gene>
<dbReference type="CDD" id="cd02883">
    <property type="entry name" value="NUDIX_Hydrolase"/>
    <property type="match status" value="1"/>
</dbReference>
<accession>A0A8H5I6B1</accession>
<dbReference type="PROSITE" id="PS51462">
    <property type="entry name" value="NUDIX"/>
    <property type="match status" value="1"/>
</dbReference>
<proteinExistence type="predicted"/>
<sequence length="252" mass="28468">MEFLGMSKADIQTWALSSPIYQPADKITVGAAIIREDNKGNKHILILKRAAHEAYYPGVFEIPGGKVNETDPSIYDAISREVAEETGLTILKVVSSLKPFSYTTEKQVGQGPSIKTIRKVALQLSYLVQVQQGEDFIVNLNEHSEGVWITADKLHTIPMTEEMRKLVLEAFDATEELVLIVGQCMPSEFKDDDRAHSKWTIAPSVAEFDELQHKHEGRSWYNIALRRFPKQNTGKFVFHQEFIVHPNTDAKT</sequence>
<dbReference type="PANTHER" id="PTHR43736:SF1">
    <property type="entry name" value="DIHYDRONEOPTERIN TRIPHOSPHATE DIPHOSPHATASE"/>
    <property type="match status" value="1"/>
</dbReference>